<keyword evidence="3" id="KW-1185">Reference proteome</keyword>
<evidence type="ECO:0000313" key="3">
    <source>
        <dbReference type="Proteomes" id="UP000007123"/>
    </source>
</evidence>
<organism evidence="2 3">
    <name type="scientific">Agrobacterium albertimagni AOL15</name>
    <dbReference type="NCBI Taxonomy" id="1156935"/>
    <lineage>
        <taxon>Bacteria</taxon>
        <taxon>Pseudomonadati</taxon>
        <taxon>Pseudomonadota</taxon>
        <taxon>Alphaproteobacteria</taxon>
        <taxon>Hyphomicrobiales</taxon>
        <taxon>Rhizobiaceae</taxon>
        <taxon>Rhizobium/Agrobacterium group</taxon>
        <taxon>Agrobacterium</taxon>
    </lineage>
</organism>
<comment type="caution">
    <text evidence="2">The sequence shown here is derived from an EMBL/GenBank/DDBJ whole genome shotgun (WGS) entry which is preliminary data.</text>
</comment>
<sequence>MRQFFETTFGPEELGTVGKALEDWRLLHGLPGDCEEVEIAASAILNMFREGKRSQSELTTAMAAHIGLQELVIGRRPPAAVHEARQVSETPKSPGAGADQ</sequence>
<dbReference type="AlphaFoldDB" id="K2Q162"/>
<dbReference type="OrthoDB" id="8391094at2"/>
<feature type="region of interest" description="Disordered" evidence="1">
    <location>
        <begin position="79"/>
        <end position="100"/>
    </location>
</feature>
<dbReference type="EMBL" id="ALJF01000021">
    <property type="protein sequence ID" value="EKF57409.1"/>
    <property type="molecule type" value="Genomic_DNA"/>
</dbReference>
<name>K2Q162_9HYPH</name>
<dbReference type="Proteomes" id="UP000007123">
    <property type="component" value="Unassembled WGS sequence"/>
</dbReference>
<dbReference type="RefSeq" id="WP_006728333.1">
    <property type="nucleotide sequence ID" value="NZ_ALJF01000021.1"/>
</dbReference>
<reference evidence="2 3" key="1">
    <citation type="journal article" date="2012" name="J. Bacteriol.">
        <title>Draft Genome Sequence of Agrobacterium albertimagni Strain AOL15.</title>
        <authorList>
            <person name="Trimble W.L."/>
            <person name="Phung le T."/>
            <person name="Meyer F."/>
            <person name="Gilbert J.A."/>
            <person name="Silver S."/>
        </authorList>
    </citation>
    <scope>NUCLEOTIDE SEQUENCE [LARGE SCALE GENOMIC DNA]</scope>
    <source>
        <strain evidence="2 3">AOL15</strain>
    </source>
</reference>
<proteinExistence type="predicted"/>
<evidence type="ECO:0000256" key="1">
    <source>
        <dbReference type="SAM" id="MobiDB-lite"/>
    </source>
</evidence>
<accession>K2Q162</accession>
<gene>
    <name evidence="2" type="ORF">QWE_21741</name>
</gene>
<protein>
    <submittedName>
        <fullName evidence="2">Uncharacterized protein</fullName>
    </submittedName>
</protein>
<evidence type="ECO:0000313" key="2">
    <source>
        <dbReference type="EMBL" id="EKF57409.1"/>
    </source>
</evidence>